<sequence>MEQPKQGVKRRRKVILRRRLLRRGDRRSSSIVSKSIGRGRNFLILNFLLKIFFNSENLKLSIYKLKNKSPQKFVRKKFADNFCGQI</sequence>
<name>A0ACB1A955_MELEN</name>
<keyword evidence="2" id="KW-1185">Reference proteome</keyword>
<organism evidence="1 2">
    <name type="scientific">Meloidogyne enterolobii</name>
    <name type="common">Root-knot nematode worm</name>
    <name type="synonym">Meloidogyne mayaguensis</name>
    <dbReference type="NCBI Taxonomy" id="390850"/>
    <lineage>
        <taxon>Eukaryota</taxon>
        <taxon>Metazoa</taxon>
        <taxon>Ecdysozoa</taxon>
        <taxon>Nematoda</taxon>
        <taxon>Chromadorea</taxon>
        <taxon>Rhabditida</taxon>
        <taxon>Tylenchina</taxon>
        <taxon>Tylenchomorpha</taxon>
        <taxon>Tylenchoidea</taxon>
        <taxon>Meloidogynidae</taxon>
        <taxon>Meloidogyninae</taxon>
        <taxon>Meloidogyne</taxon>
    </lineage>
</organism>
<comment type="caution">
    <text evidence="1">The sequence shown here is derived from an EMBL/GenBank/DDBJ whole genome shotgun (WGS) entry which is preliminary data.</text>
</comment>
<evidence type="ECO:0000313" key="1">
    <source>
        <dbReference type="EMBL" id="CAK5086941.1"/>
    </source>
</evidence>
<evidence type="ECO:0000313" key="2">
    <source>
        <dbReference type="Proteomes" id="UP001497535"/>
    </source>
</evidence>
<proteinExistence type="predicted"/>
<gene>
    <name evidence="1" type="ORF">MENTE1834_LOCUS34461</name>
</gene>
<accession>A0ACB1A955</accession>
<reference evidence="1" key="1">
    <citation type="submission" date="2023-11" db="EMBL/GenBank/DDBJ databases">
        <authorList>
            <person name="Poullet M."/>
        </authorList>
    </citation>
    <scope>NUCLEOTIDE SEQUENCE</scope>
    <source>
        <strain evidence="1">E1834</strain>
    </source>
</reference>
<dbReference type="Proteomes" id="UP001497535">
    <property type="component" value="Unassembled WGS sequence"/>
</dbReference>
<dbReference type="EMBL" id="CAVMJV010000062">
    <property type="protein sequence ID" value="CAK5086941.1"/>
    <property type="molecule type" value="Genomic_DNA"/>
</dbReference>
<protein>
    <submittedName>
        <fullName evidence="1">Uncharacterized protein</fullName>
    </submittedName>
</protein>